<accession>J9GTA2</accession>
<comment type="caution">
    <text evidence="1">The sequence shown here is derived from an EMBL/GenBank/DDBJ whole genome shotgun (WGS) entry which is preliminary data.</text>
</comment>
<reference evidence="1" key="1">
    <citation type="journal article" date="2012" name="PLoS ONE">
        <title>Gene sets for utilization of primary and secondary nutrition supplies in the distal gut of endangered iberian lynx.</title>
        <authorList>
            <person name="Alcaide M."/>
            <person name="Messina E."/>
            <person name="Richter M."/>
            <person name="Bargiela R."/>
            <person name="Peplies J."/>
            <person name="Huws S.A."/>
            <person name="Newbold C.J."/>
            <person name="Golyshin P.N."/>
            <person name="Simon M.A."/>
            <person name="Lopez G."/>
            <person name="Yakimov M.M."/>
            <person name="Ferrer M."/>
        </authorList>
    </citation>
    <scope>NUCLEOTIDE SEQUENCE</scope>
</reference>
<dbReference type="EMBL" id="AMCI01001320">
    <property type="protein sequence ID" value="EJX05943.1"/>
    <property type="molecule type" value="Genomic_DNA"/>
</dbReference>
<protein>
    <submittedName>
        <fullName evidence="1">Uncharacterized protein</fullName>
    </submittedName>
</protein>
<sequence length="42" mass="5012">MHFWKGFLPEEGHLLLWESYRNMARYSRKAVDPHHILCSPAS</sequence>
<proteinExistence type="predicted"/>
<dbReference type="AlphaFoldDB" id="J9GTA2"/>
<gene>
    <name evidence="1" type="ORF">EVA_05950</name>
</gene>
<name>J9GTA2_9ZZZZ</name>
<organism evidence="1">
    <name type="scientific">gut metagenome</name>
    <dbReference type="NCBI Taxonomy" id="749906"/>
    <lineage>
        <taxon>unclassified sequences</taxon>
        <taxon>metagenomes</taxon>
        <taxon>organismal metagenomes</taxon>
    </lineage>
</organism>
<evidence type="ECO:0000313" key="1">
    <source>
        <dbReference type="EMBL" id="EJX05943.1"/>
    </source>
</evidence>